<dbReference type="HAMAP" id="MF_02007">
    <property type="entry name" value="Tyr_tRNA_synth_type2"/>
    <property type="match status" value="1"/>
</dbReference>
<dbReference type="PROSITE" id="PS00178">
    <property type="entry name" value="AA_TRNA_LIGASE_I"/>
    <property type="match status" value="1"/>
</dbReference>
<dbReference type="InterPro" id="IPR036986">
    <property type="entry name" value="S4_RNA-bd_sf"/>
</dbReference>
<dbReference type="Gene3D" id="3.40.50.620">
    <property type="entry name" value="HUPs"/>
    <property type="match status" value="1"/>
</dbReference>
<dbReference type="PANTHER" id="PTHR11766:SF1">
    <property type="entry name" value="TYROSINE--TRNA LIGASE"/>
    <property type="match status" value="1"/>
</dbReference>
<sequence length="410" mass="44847">MNQSAVTTYPVTEGVGQALEITLRGVDELLPQADWVQKLARSEATGVPLRIKLGLDPTAPDIHLGHTVVLNKMRQLQDLGHQVIFLIGDFTTLIGDPSGRNSTRPPLTAEQIKVNAETYYTQAAKVLDPARTEVRYNSEWCDKLGARGMIELSAKYTVARMMERNDFHQRFTEGSSISLHEFLYPLLQGYDSVALRADLEMGGTDQKFNLLMGRHLQQEYGQDTQCVLTMPLLVGLDGEHKMSKSKNNYIGITEDANTMFAKVLSISDTLMWNWYTLLSFKSLAEIAALKAEVEGGRNPKDAKVLLAKEITARFHSAALADAAEQDFNNRSKGGIPDQIDEVSLSGAPLGIGALLKQANLAPSTSEANRLIDGGGVRVDGSAISDRGLKLEAGTYVVQVGKRKFARVTLG</sequence>
<keyword evidence="7 10" id="KW-0648">Protein biosynthesis</keyword>
<keyword evidence="8 10" id="KW-0030">Aminoacyl-tRNA synthetase</keyword>
<dbReference type="PRINTS" id="PR01040">
    <property type="entry name" value="TRNASYNTHTYR"/>
</dbReference>
<accession>A0A1H3PGC0</accession>
<dbReference type="InterPro" id="IPR024088">
    <property type="entry name" value="Tyr-tRNA-ligase_bac-type"/>
</dbReference>
<dbReference type="GeneID" id="94690041"/>
<dbReference type="Pfam" id="PF01479">
    <property type="entry name" value="S4"/>
    <property type="match status" value="1"/>
</dbReference>
<dbReference type="InterPro" id="IPR002307">
    <property type="entry name" value="Tyr-tRNA-ligase"/>
</dbReference>
<keyword evidence="2 10" id="KW-0963">Cytoplasm</keyword>
<feature type="domain" description="RNA-binding S4" evidence="12">
    <location>
        <begin position="354"/>
        <end position="393"/>
    </location>
</feature>
<dbReference type="Gene3D" id="1.10.240.10">
    <property type="entry name" value="Tyrosyl-Transfer RNA Synthetase"/>
    <property type="match status" value="1"/>
</dbReference>
<comment type="similarity">
    <text evidence="10">Belongs to the class-I aminoacyl-tRNA synthetase family. TyrS type 2 subfamily.</text>
</comment>
<organism evidence="13 14">
    <name type="scientific">Delftia lacustris</name>
    <dbReference type="NCBI Taxonomy" id="558537"/>
    <lineage>
        <taxon>Bacteria</taxon>
        <taxon>Pseudomonadati</taxon>
        <taxon>Pseudomonadota</taxon>
        <taxon>Betaproteobacteria</taxon>
        <taxon>Burkholderiales</taxon>
        <taxon>Comamonadaceae</taxon>
        <taxon>Delftia</taxon>
    </lineage>
</organism>
<evidence type="ECO:0000256" key="6">
    <source>
        <dbReference type="ARBA" id="ARBA00022884"/>
    </source>
</evidence>
<keyword evidence="4 10" id="KW-0547">Nucleotide-binding</keyword>
<feature type="short sequence motif" description="'HIGH' region" evidence="10">
    <location>
        <begin position="57"/>
        <end position="66"/>
    </location>
</feature>
<dbReference type="InterPro" id="IPR001412">
    <property type="entry name" value="aa-tRNA-synth_I_CS"/>
</dbReference>
<evidence type="ECO:0000256" key="1">
    <source>
        <dbReference type="ARBA" id="ARBA00011738"/>
    </source>
</evidence>
<feature type="binding site" evidence="10">
    <location>
        <position position="244"/>
    </location>
    <ligand>
        <name>ATP</name>
        <dbReference type="ChEBI" id="CHEBI:30616"/>
    </ligand>
</feature>
<evidence type="ECO:0000256" key="2">
    <source>
        <dbReference type="ARBA" id="ARBA00022490"/>
    </source>
</evidence>
<dbReference type="InterPro" id="IPR002305">
    <property type="entry name" value="aa-tRNA-synth_Ic"/>
</dbReference>
<dbReference type="EMBL" id="FNPE01000010">
    <property type="protein sequence ID" value="SDY99449.1"/>
    <property type="molecule type" value="Genomic_DNA"/>
</dbReference>
<evidence type="ECO:0000313" key="14">
    <source>
        <dbReference type="Proteomes" id="UP000183417"/>
    </source>
</evidence>
<dbReference type="GO" id="GO:0006437">
    <property type="term" value="P:tyrosyl-tRNA aminoacylation"/>
    <property type="evidence" value="ECO:0007669"/>
    <property type="project" value="UniProtKB-UniRule"/>
</dbReference>
<dbReference type="GO" id="GO:0004831">
    <property type="term" value="F:tyrosine-tRNA ligase activity"/>
    <property type="evidence" value="ECO:0007669"/>
    <property type="project" value="UniProtKB-UniRule"/>
</dbReference>
<dbReference type="Proteomes" id="UP000183417">
    <property type="component" value="Unassembled WGS sequence"/>
</dbReference>
<keyword evidence="5 10" id="KW-0067">ATP-binding</keyword>
<dbReference type="InterPro" id="IPR002942">
    <property type="entry name" value="S4_RNA-bd"/>
</dbReference>
<dbReference type="AlphaFoldDB" id="A0A1H3PGC0"/>
<comment type="function">
    <text evidence="10">Catalyzes the attachment of tyrosine to tRNA(Tyr) in a two-step reaction: tyrosine is first activated by ATP to form Tyr-AMP and then transferred to the acceptor end of tRNA(Tyr).</text>
</comment>
<proteinExistence type="inferred from homology"/>
<dbReference type="NCBIfam" id="TIGR00234">
    <property type="entry name" value="tyrS"/>
    <property type="match status" value="1"/>
</dbReference>
<dbReference type="GO" id="GO:0005524">
    <property type="term" value="F:ATP binding"/>
    <property type="evidence" value="ECO:0007669"/>
    <property type="project" value="UniProtKB-UniRule"/>
</dbReference>
<comment type="subunit">
    <text evidence="1 10">Homodimer.</text>
</comment>
<feature type="short sequence motif" description="'KMSKS' region" evidence="10">
    <location>
        <begin position="241"/>
        <end position="245"/>
    </location>
</feature>
<dbReference type="SUPFAM" id="SSF55174">
    <property type="entry name" value="Alpha-L RNA-binding motif"/>
    <property type="match status" value="1"/>
</dbReference>
<dbReference type="PROSITE" id="PS50889">
    <property type="entry name" value="S4"/>
    <property type="match status" value="1"/>
</dbReference>
<protein>
    <recommendedName>
        <fullName evidence="10">Tyrosine--tRNA ligase</fullName>
        <ecNumber evidence="10">6.1.1.1</ecNumber>
    </recommendedName>
    <alternativeName>
        <fullName evidence="10">Tyrosyl-tRNA synthetase</fullName>
        <shortName evidence="10">TyrRS</shortName>
    </alternativeName>
</protein>
<evidence type="ECO:0000256" key="11">
    <source>
        <dbReference type="PROSITE-ProRule" id="PRU00182"/>
    </source>
</evidence>
<dbReference type="Gene3D" id="3.10.290.10">
    <property type="entry name" value="RNA-binding S4 domain"/>
    <property type="match status" value="1"/>
</dbReference>
<dbReference type="Pfam" id="PF00579">
    <property type="entry name" value="tRNA-synt_1b"/>
    <property type="match status" value="1"/>
</dbReference>
<dbReference type="SUPFAM" id="SSF52374">
    <property type="entry name" value="Nucleotidylyl transferase"/>
    <property type="match status" value="1"/>
</dbReference>
<evidence type="ECO:0000256" key="4">
    <source>
        <dbReference type="ARBA" id="ARBA00022741"/>
    </source>
</evidence>
<evidence type="ECO:0000256" key="10">
    <source>
        <dbReference type="HAMAP-Rule" id="MF_02007"/>
    </source>
</evidence>
<dbReference type="GO" id="GO:0003723">
    <property type="term" value="F:RNA binding"/>
    <property type="evidence" value="ECO:0007669"/>
    <property type="project" value="UniProtKB-KW"/>
</dbReference>
<reference evidence="13 14" key="1">
    <citation type="submission" date="2016-10" db="EMBL/GenBank/DDBJ databases">
        <authorList>
            <person name="de Groot N.N."/>
        </authorList>
    </citation>
    <scope>NUCLEOTIDE SEQUENCE [LARGE SCALE GENOMIC DNA]</scope>
    <source>
        <strain evidence="13 14">LMG 24775</strain>
    </source>
</reference>
<dbReference type="PANTHER" id="PTHR11766">
    <property type="entry name" value="TYROSYL-TRNA SYNTHETASE"/>
    <property type="match status" value="1"/>
</dbReference>
<evidence type="ECO:0000256" key="5">
    <source>
        <dbReference type="ARBA" id="ARBA00022840"/>
    </source>
</evidence>
<comment type="catalytic activity">
    <reaction evidence="9 10">
        <text>tRNA(Tyr) + L-tyrosine + ATP = L-tyrosyl-tRNA(Tyr) + AMP + diphosphate + H(+)</text>
        <dbReference type="Rhea" id="RHEA:10220"/>
        <dbReference type="Rhea" id="RHEA-COMP:9706"/>
        <dbReference type="Rhea" id="RHEA-COMP:9707"/>
        <dbReference type="ChEBI" id="CHEBI:15378"/>
        <dbReference type="ChEBI" id="CHEBI:30616"/>
        <dbReference type="ChEBI" id="CHEBI:33019"/>
        <dbReference type="ChEBI" id="CHEBI:58315"/>
        <dbReference type="ChEBI" id="CHEBI:78442"/>
        <dbReference type="ChEBI" id="CHEBI:78536"/>
        <dbReference type="ChEBI" id="CHEBI:456215"/>
        <dbReference type="EC" id="6.1.1.1"/>
    </reaction>
</comment>
<dbReference type="EC" id="6.1.1.1" evidence="10"/>
<dbReference type="RefSeq" id="WP_026062926.1">
    <property type="nucleotide sequence ID" value="NZ_CP069318.1"/>
</dbReference>
<evidence type="ECO:0000259" key="12">
    <source>
        <dbReference type="Pfam" id="PF01479"/>
    </source>
</evidence>
<keyword evidence="3 10" id="KW-0436">Ligase</keyword>
<dbReference type="InterPro" id="IPR024108">
    <property type="entry name" value="Tyr-tRNA-ligase_bac_2"/>
</dbReference>
<gene>
    <name evidence="10" type="primary">tyrS</name>
    <name evidence="13" type="ORF">SAMN05421547_110122</name>
</gene>
<evidence type="ECO:0000256" key="7">
    <source>
        <dbReference type="ARBA" id="ARBA00022917"/>
    </source>
</evidence>
<dbReference type="CDD" id="cd00165">
    <property type="entry name" value="S4"/>
    <property type="match status" value="1"/>
</dbReference>
<keyword evidence="6 11" id="KW-0694">RNA-binding</keyword>
<name>A0A1H3PGC0_9BURK</name>
<evidence type="ECO:0000313" key="13">
    <source>
        <dbReference type="EMBL" id="SDY99449.1"/>
    </source>
</evidence>
<evidence type="ECO:0000256" key="8">
    <source>
        <dbReference type="ARBA" id="ARBA00023146"/>
    </source>
</evidence>
<dbReference type="CDD" id="cd00805">
    <property type="entry name" value="TyrRS_core"/>
    <property type="match status" value="1"/>
</dbReference>
<evidence type="ECO:0000256" key="3">
    <source>
        <dbReference type="ARBA" id="ARBA00022598"/>
    </source>
</evidence>
<dbReference type="FunFam" id="3.40.50.620:FF:000061">
    <property type="entry name" value="Tyrosine--tRNA ligase"/>
    <property type="match status" value="1"/>
</dbReference>
<dbReference type="GO" id="GO:0005829">
    <property type="term" value="C:cytosol"/>
    <property type="evidence" value="ECO:0007669"/>
    <property type="project" value="TreeGrafter"/>
</dbReference>
<evidence type="ECO:0000256" key="9">
    <source>
        <dbReference type="ARBA" id="ARBA00048248"/>
    </source>
</evidence>
<dbReference type="InterPro" id="IPR014729">
    <property type="entry name" value="Rossmann-like_a/b/a_fold"/>
</dbReference>
<comment type="subcellular location">
    <subcellularLocation>
        <location evidence="10">Cytoplasm</location>
    </subcellularLocation>
</comment>